<accession>A0ABW4TWA3</accession>
<proteinExistence type="predicted"/>
<dbReference type="GO" id="GO:0003677">
    <property type="term" value="F:DNA binding"/>
    <property type="evidence" value="ECO:0007669"/>
    <property type="project" value="UniProtKB-KW"/>
</dbReference>
<dbReference type="InterPro" id="IPR037914">
    <property type="entry name" value="SpoVT-AbrB_sf"/>
</dbReference>
<organism evidence="3 4">
    <name type="scientific">Sphingomonas arantia</name>
    <dbReference type="NCBI Taxonomy" id="1460676"/>
    <lineage>
        <taxon>Bacteria</taxon>
        <taxon>Pseudomonadati</taxon>
        <taxon>Pseudomonadota</taxon>
        <taxon>Alphaproteobacteria</taxon>
        <taxon>Sphingomonadales</taxon>
        <taxon>Sphingomonadaceae</taxon>
        <taxon>Sphingomonas</taxon>
    </lineage>
</organism>
<comment type="caution">
    <text evidence="3">The sequence shown here is derived from an EMBL/GenBank/DDBJ whole genome shotgun (WGS) entry which is preliminary data.</text>
</comment>
<dbReference type="RefSeq" id="WP_380927795.1">
    <property type="nucleotide sequence ID" value="NZ_JBHUGS010000001.1"/>
</dbReference>
<dbReference type="Gene3D" id="2.10.260.10">
    <property type="match status" value="1"/>
</dbReference>
<evidence type="ECO:0000256" key="1">
    <source>
        <dbReference type="PROSITE-ProRule" id="PRU01076"/>
    </source>
</evidence>
<evidence type="ECO:0000313" key="4">
    <source>
        <dbReference type="Proteomes" id="UP001597400"/>
    </source>
</evidence>
<evidence type="ECO:0000313" key="3">
    <source>
        <dbReference type="EMBL" id="MFD1950034.1"/>
    </source>
</evidence>
<dbReference type="SUPFAM" id="SSF89447">
    <property type="entry name" value="AbrB/MazE/MraZ-like"/>
    <property type="match status" value="1"/>
</dbReference>
<protein>
    <submittedName>
        <fullName evidence="3">AbrB/MazE/SpoVT family DNA-binding domain-containing protein</fullName>
    </submittedName>
</protein>
<name>A0ABW4TWA3_9SPHN</name>
<dbReference type="InterPro" id="IPR007159">
    <property type="entry name" value="SpoVT-AbrB_dom"/>
</dbReference>
<evidence type="ECO:0000259" key="2">
    <source>
        <dbReference type="PROSITE" id="PS51740"/>
    </source>
</evidence>
<dbReference type="PROSITE" id="PS51740">
    <property type="entry name" value="SPOVT_ABRB"/>
    <property type="match status" value="1"/>
</dbReference>
<feature type="domain" description="SpoVT-AbrB" evidence="2">
    <location>
        <begin position="10"/>
        <end position="56"/>
    </location>
</feature>
<dbReference type="Proteomes" id="UP001597400">
    <property type="component" value="Unassembled WGS sequence"/>
</dbReference>
<keyword evidence="4" id="KW-1185">Reference proteome</keyword>
<gene>
    <name evidence="3" type="ORF">ACFSGX_04515</name>
</gene>
<reference evidence="4" key="1">
    <citation type="journal article" date="2019" name="Int. J. Syst. Evol. Microbiol.">
        <title>The Global Catalogue of Microorganisms (GCM) 10K type strain sequencing project: providing services to taxonomists for standard genome sequencing and annotation.</title>
        <authorList>
            <consortium name="The Broad Institute Genomics Platform"/>
            <consortium name="The Broad Institute Genome Sequencing Center for Infectious Disease"/>
            <person name="Wu L."/>
            <person name="Ma J."/>
        </authorList>
    </citation>
    <scope>NUCLEOTIDE SEQUENCE [LARGE SCALE GENOMIC DNA]</scope>
    <source>
        <strain evidence="4">CGMCC 1.12702</strain>
    </source>
</reference>
<dbReference type="NCBIfam" id="TIGR01439">
    <property type="entry name" value="lp_hng_hel_AbrB"/>
    <property type="match status" value="1"/>
</dbReference>
<keyword evidence="1 3" id="KW-0238">DNA-binding</keyword>
<sequence length="100" mass="11055">MNMHTDVNEITVVNMTSKGQVLIPKDVREELGLVPGQPVCVGKNDRGEAVVFAGAERQAETHEERAARIRAAINEIAGKYYDGSQTTDEIMFELRGDRLP</sequence>
<dbReference type="EMBL" id="JBHUGS010000001">
    <property type="protein sequence ID" value="MFD1950034.1"/>
    <property type="molecule type" value="Genomic_DNA"/>
</dbReference>
<dbReference type="Pfam" id="PF04014">
    <property type="entry name" value="MazE_antitoxin"/>
    <property type="match status" value="1"/>
</dbReference>